<keyword evidence="2" id="KW-1185">Reference proteome</keyword>
<dbReference type="RefSeq" id="WP_264244411.1">
    <property type="nucleotide sequence ID" value="NZ_CP107567.1"/>
</dbReference>
<dbReference type="EMBL" id="CP107567">
    <property type="protein sequence ID" value="UYQ62687.1"/>
    <property type="molecule type" value="Genomic_DNA"/>
</dbReference>
<evidence type="ECO:0008006" key="3">
    <source>
        <dbReference type="Google" id="ProtNLM"/>
    </source>
</evidence>
<protein>
    <recommendedName>
        <fullName evidence="3">Molecular chaperone DnaJ</fullName>
    </recommendedName>
</protein>
<gene>
    <name evidence="1" type="ORF">OGH68_15160</name>
</gene>
<evidence type="ECO:0000313" key="2">
    <source>
        <dbReference type="Proteomes" id="UP001163878"/>
    </source>
</evidence>
<sequence length="71" mass="7728">MQHRHAPARICPSCDGFASASITLGGRDRNGQRRTITAHCRTCHGTGTVPPLRRLLETAADSAFTRQGARR</sequence>
<accession>A0ABY6IA01</accession>
<proteinExistence type="predicted"/>
<organism evidence="1 2">
    <name type="scientific">Streptomyces peucetius</name>
    <dbReference type="NCBI Taxonomy" id="1950"/>
    <lineage>
        <taxon>Bacteria</taxon>
        <taxon>Bacillati</taxon>
        <taxon>Actinomycetota</taxon>
        <taxon>Actinomycetes</taxon>
        <taxon>Kitasatosporales</taxon>
        <taxon>Streptomycetaceae</taxon>
        <taxon>Streptomyces</taxon>
    </lineage>
</organism>
<dbReference type="Proteomes" id="UP001163878">
    <property type="component" value="Chromosome"/>
</dbReference>
<reference evidence="1" key="1">
    <citation type="submission" date="2022-10" db="EMBL/GenBank/DDBJ databases">
        <title>Cytochrome P450 Catalyzes Benzene Ring Formation in the Biosynthesis of Trialkyl-Substituted Aromatic Polyketides.</title>
        <authorList>
            <person name="Zhao E."/>
            <person name="Ge H."/>
        </authorList>
    </citation>
    <scope>NUCLEOTIDE SEQUENCE</scope>
    <source>
        <strain evidence="1">NA0869</strain>
    </source>
</reference>
<name>A0ABY6IA01_STRPE</name>
<evidence type="ECO:0000313" key="1">
    <source>
        <dbReference type="EMBL" id="UYQ62687.1"/>
    </source>
</evidence>